<accession>A0A6J7UAA9</accession>
<sequence>MTSSRDLIILERRFVNALAATSDEAITTAALALEENLQTVLAQSAGLSDGAFDDPDTLASAIREGATRRKCAGDVCVVLCEPCTQHCIEVLAGAADDPSLDDLNAILPEAIEKFGEEMVKLMVVQYSLSLAGFKKLIQSDEKWALPVSPSAVAAVRVADEAEQAAKRALRNERKEKEKAQKKLAAEQRAAAKNRR</sequence>
<reference evidence="2" key="1">
    <citation type="submission" date="2020-05" db="EMBL/GenBank/DDBJ databases">
        <authorList>
            <person name="Chiriac C."/>
            <person name="Salcher M."/>
            <person name="Ghai R."/>
            <person name="Kavagutti S V."/>
        </authorList>
    </citation>
    <scope>NUCLEOTIDE SEQUENCE</scope>
</reference>
<proteinExistence type="predicted"/>
<organism evidence="2">
    <name type="scientific">freshwater metagenome</name>
    <dbReference type="NCBI Taxonomy" id="449393"/>
    <lineage>
        <taxon>unclassified sequences</taxon>
        <taxon>metagenomes</taxon>
        <taxon>ecological metagenomes</taxon>
    </lineage>
</organism>
<evidence type="ECO:0000256" key="1">
    <source>
        <dbReference type="SAM" id="MobiDB-lite"/>
    </source>
</evidence>
<name>A0A6J7UAA9_9ZZZZ</name>
<gene>
    <name evidence="2" type="ORF">UFOPK4347_00418</name>
</gene>
<dbReference type="AlphaFoldDB" id="A0A6J7UAA9"/>
<feature type="compositionally biased region" description="Basic and acidic residues" evidence="1">
    <location>
        <begin position="165"/>
        <end position="185"/>
    </location>
</feature>
<dbReference type="EMBL" id="CAFBQU010000006">
    <property type="protein sequence ID" value="CAB5061796.1"/>
    <property type="molecule type" value="Genomic_DNA"/>
</dbReference>
<protein>
    <submittedName>
        <fullName evidence="2">Unannotated protein</fullName>
    </submittedName>
</protein>
<feature type="region of interest" description="Disordered" evidence="1">
    <location>
        <begin position="165"/>
        <end position="195"/>
    </location>
</feature>
<evidence type="ECO:0000313" key="2">
    <source>
        <dbReference type="EMBL" id="CAB5061796.1"/>
    </source>
</evidence>
<feature type="compositionally biased region" description="Low complexity" evidence="1">
    <location>
        <begin position="186"/>
        <end position="195"/>
    </location>
</feature>